<dbReference type="EMBL" id="BGKA01000064">
    <property type="protein sequence ID" value="GBH15746.1"/>
    <property type="molecule type" value="Genomic_DNA"/>
</dbReference>
<name>A0AAN4Q253_PSESF</name>
<dbReference type="AlphaFoldDB" id="A0AAN4Q253"/>
<organism evidence="1 2">
    <name type="scientific">Pseudomonas syringae pv. actinidiae</name>
    <dbReference type="NCBI Taxonomy" id="103796"/>
    <lineage>
        <taxon>Bacteria</taxon>
        <taxon>Pseudomonadati</taxon>
        <taxon>Pseudomonadota</taxon>
        <taxon>Gammaproteobacteria</taxon>
        <taxon>Pseudomonadales</taxon>
        <taxon>Pseudomonadaceae</taxon>
        <taxon>Pseudomonas</taxon>
        <taxon>Pseudomonas syringae</taxon>
    </lineage>
</organism>
<proteinExistence type="predicted"/>
<reference evidence="1 2" key="1">
    <citation type="submission" date="2018-04" db="EMBL/GenBank/DDBJ databases">
        <title>Draft genome sequence of Pseudomonas syringae pv. actinidiae biovar 3 strains isolated from kiwifruit in Kagawa prefecture.</title>
        <authorList>
            <person name="Tabuchi M."/>
            <person name="Saito M."/>
            <person name="Fujiwara S."/>
            <person name="Sasa N."/>
            <person name="Akimitsu K."/>
            <person name="Gomi K."/>
            <person name="Konishi-Sugita S."/>
            <person name="Hamano K."/>
            <person name="Kataoka I."/>
        </authorList>
    </citation>
    <scope>NUCLEOTIDE SEQUENCE [LARGE SCALE GENOMIC DNA]</scope>
    <source>
        <strain evidence="1 2">MAFF212211</strain>
    </source>
</reference>
<dbReference type="Proteomes" id="UP000248291">
    <property type="component" value="Unassembled WGS sequence"/>
</dbReference>
<protein>
    <submittedName>
        <fullName evidence="1">Uncharacterized protein</fullName>
    </submittedName>
</protein>
<sequence>MVSVPLKMILPLFAALAVPAIPKLITPRTANVRESFFMLTTFLVLFRVCPLSDGQHYRLQFF</sequence>
<evidence type="ECO:0000313" key="2">
    <source>
        <dbReference type="Proteomes" id="UP000248291"/>
    </source>
</evidence>
<comment type="caution">
    <text evidence="1">The sequence shown here is derived from an EMBL/GenBank/DDBJ whole genome shotgun (WGS) entry which is preliminary data.</text>
</comment>
<evidence type="ECO:0000313" key="1">
    <source>
        <dbReference type="EMBL" id="GBH15746.1"/>
    </source>
</evidence>
<accession>A0AAN4Q253</accession>
<gene>
    <name evidence="1" type="ORF">KPSA3_01677</name>
</gene>